<evidence type="ECO:0000313" key="4">
    <source>
        <dbReference type="Proteomes" id="UP000663844"/>
    </source>
</evidence>
<evidence type="ECO:0000313" key="1">
    <source>
        <dbReference type="EMBL" id="CAF1460484.1"/>
    </source>
</evidence>
<reference evidence="3" key="1">
    <citation type="submission" date="2021-02" db="EMBL/GenBank/DDBJ databases">
        <authorList>
            <person name="Nowell W R."/>
        </authorList>
    </citation>
    <scope>NUCLEOTIDE SEQUENCE</scope>
</reference>
<accession>A0A819MD85</accession>
<evidence type="ECO:0000313" key="2">
    <source>
        <dbReference type="EMBL" id="CAF3954766.1"/>
    </source>
</evidence>
<dbReference type="EMBL" id="CAJOAY010002462">
    <property type="protein sequence ID" value="CAF3954766.1"/>
    <property type="molecule type" value="Genomic_DNA"/>
</dbReference>
<protein>
    <submittedName>
        <fullName evidence="3">Uncharacterized protein</fullName>
    </submittedName>
</protein>
<gene>
    <name evidence="2" type="ORF">OKA104_LOCUS27173</name>
    <name evidence="3" type="ORF">OXD698_LOCUS28199</name>
    <name evidence="1" type="ORF">VCS650_LOCUS40015</name>
</gene>
<dbReference type="EMBL" id="CAJNON010001412">
    <property type="protein sequence ID" value="CAF1460484.1"/>
    <property type="molecule type" value="Genomic_DNA"/>
</dbReference>
<dbReference type="Proteomes" id="UP000663844">
    <property type="component" value="Unassembled WGS sequence"/>
</dbReference>
<comment type="caution">
    <text evidence="3">The sequence shown here is derived from an EMBL/GenBank/DDBJ whole genome shotgun (WGS) entry which is preliminary data.</text>
</comment>
<dbReference type="Proteomes" id="UP000663881">
    <property type="component" value="Unassembled WGS sequence"/>
</dbReference>
<evidence type="ECO:0000313" key="3">
    <source>
        <dbReference type="EMBL" id="CAF3977709.1"/>
    </source>
</evidence>
<dbReference type="EMBL" id="CAJOAZ010003008">
    <property type="protein sequence ID" value="CAF3977709.1"/>
    <property type="molecule type" value="Genomic_DNA"/>
</dbReference>
<dbReference type="AlphaFoldDB" id="A0A819MD85"/>
<sequence length="67" mass="7371">MSEKLPGGQARVCPQTIVNLTKENADGRVHWAGEHVNGNDGSENWCYACVHTAFTNSLCFWSQAIGY</sequence>
<proteinExistence type="predicted"/>
<organism evidence="3 4">
    <name type="scientific">Adineta steineri</name>
    <dbReference type="NCBI Taxonomy" id="433720"/>
    <lineage>
        <taxon>Eukaryota</taxon>
        <taxon>Metazoa</taxon>
        <taxon>Spiralia</taxon>
        <taxon>Gnathifera</taxon>
        <taxon>Rotifera</taxon>
        <taxon>Eurotatoria</taxon>
        <taxon>Bdelloidea</taxon>
        <taxon>Adinetida</taxon>
        <taxon>Adinetidae</taxon>
        <taxon>Adineta</taxon>
    </lineage>
</organism>
<name>A0A819MD85_9BILA</name>
<dbReference type="Proteomes" id="UP000663891">
    <property type="component" value="Unassembled WGS sequence"/>
</dbReference>